<sequence>MIRVDASAATPVPWRNGGGVTRELLRLPAGSGDDWTLRISVADIAADGPFSAFPGITRWFAVLTGAGVRLDFPDRTLNVGGGDSPLRFDGADAPGCTLLDGPTRDLNVMVRSDRADSIVTPATFLDEAGPGMSPGFGFFALQPVALHGTGAVPVEMRALSLAWCESPFDASRPWSLEPLHDAGDEREHALPGFWIRLLPPKR</sequence>
<protein>
    <submittedName>
        <fullName evidence="1">HutD family protein</fullName>
    </submittedName>
</protein>
<dbReference type="PANTHER" id="PTHR37943">
    <property type="entry name" value="PROTEIN VES"/>
    <property type="match status" value="1"/>
</dbReference>
<dbReference type="InterPro" id="IPR014710">
    <property type="entry name" value="RmlC-like_jellyroll"/>
</dbReference>
<name>A0A9X2C1C1_9BURK</name>
<dbReference type="Proteomes" id="UP001139353">
    <property type="component" value="Unassembled WGS sequence"/>
</dbReference>
<gene>
    <name evidence="1" type="ORF">LPC04_03670</name>
</gene>
<dbReference type="InterPro" id="IPR011051">
    <property type="entry name" value="RmlC_Cupin_sf"/>
</dbReference>
<dbReference type="CDD" id="cd20293">
    <property type="entry name" value="cupin_HutD_N"/>
    <property type="match status" value="1"/>
</dbReference>
<proteinExistence type="predicted"/>
<comment type="caution">
    <text evidence="1">The sequence shown here is derived from an EMBL/GenBank/DDBJ whole genome shotgun (WGS) entry which is preliminary data.</text>
</comment>
<evidence type="ECO:0000313" key="2">
    <source>
        <dbReference type="Proteomes" id="UP001139353"/>
    </source>
</evidence>
<dbReference type="RefSeq" id="WP_275680822.1">
    <property type="nucleotide sequence ID" value="NZ_JAJLJH010000001.1"/>
</dbReference>
<dbReference type="Gene3D" id="2.60.120.10">
    <property type="entry name" value="Jelly Rolls"/>
    <property type="match status" value="1"/>
</dbReference>
<dbReference type="AlphaFoldDB" id="A0A9X2C1C1"/>
<evidence type="ECO:0000313" key="1">
    <source>
        <dbReference type="EMBL" id="MCK9684800.1"/>
    </source>
</evidence>
<reference evidence="1" key="1">
    <citation type="submission" date="2021-11" db="EMBL/GenBank/DDBJ databases">
        <title>BS-T2-15 a new species belonging to the Comamonadaceae family isolated from the soil of a French oak forest.</title>
        <authorList>
            <person name="Mieszkin S."/>
            <person name="Alain K."/>
        </authorList>
    </citation>
    <scope>NUCLEOTIDE SEQUENCE</scope>
    <source>
        <strain evidence="1">BS-T2-15</strain>
    </source>
</reference>
<dbReference type="SUPFAM" id="SSF51182">
    <property type="entry name" value="RmlC-like cupins"/>
    <property type="match status" value="1"/>
</dbReference>
<keyword evidence="2" id="KW-1185">Reference proteome</keyword>
<dbReference type="EMBL" id="JAJLJH010000001">
    <property type="protein sequence ID" value="MCK9684800.1"/>
    <property type="molecule type" value="Genomic_DNA"/>
</dbReference>
<organism evidence="1 2">
    <name type="scientific">Scleromatobacter humisilvae</name>
    <dbReference type="NCBI Taxonomy" id="2897159"/>
    <lineage>
        <taxon>Bacteria</taxon>
        <taxon>Pseudomonadati</taxon>
        <taxon>Pseudomonadota</taxon>
        <taxon>Betaproteobacteria</taxon>
        <taxon>Burkholderiales</taxon>
        <taxon>Sphaerotilaceae</taxon>
        <taxon>Scleromatobacter</taxon>
    </lineage>
</organism>
<dbReference type="Pfam" id="PF05962">
    <property type="entry name" value="HutD"/>
    <property type="match status" value="1"/>
</dbReference>
<accession>A0A9X2C1C1</accession>
<dbReference type="InterPro" id="IPR010282">
    <property type="entry name" value="Uncharacterised_HutD/Ves"/>
</dbReference>
<dbReference type="PANTHER" id="PTHR37943:SF1">
    <property type="entry name" value="PROTEIN VES"/>
    <property type="match status" value="1"/>
</dbReference>